<sequence>MRYLSNTRPLIALTDRPILSDISSYLLPHLIISPSKVYSDSVHF</sequence>
<reference evidence="1" key="1">
    <citation type="journal article" date="2021" name="Proc. Natl. Acad. Sci. U.S.A.">
        <title>A Catalog of Tens of Thousands of Viruses from Human Metagenomes Reveals Hidden Associations with Chronic Diseases.</title>
        <authorList>
            <person name="Tisza M.J."/>
            <person name="Buck C.B."/>
        </authorList>
    </citation>
    <scope>NUCLEOTIDE SEQUENCE</scope>
    <source>
        <strain evidence="1">CtK9J6</strain>
    </source>
</reference>
<organism evidence="1">
    <name type="scientific">Siphoviridae sp. ctK9J6</name>
    <dbReference type="NCBI Taxonomy" id="2825437"/>
    <lineage>
        <taxon>Viruses</taxon>
        <taxon>Duplodnaviria</taxon>
        <taxon>Heunggongvirae</taxon>
        <taxon>Uroviricota</taxon>
        <taxon>Caudoviricetes</taxon>
    </lineage>
</organism>
<accession>A0A8S5Q9T1</accession>
<proteinExistence type="predicted"/>
<evidence type="ECO:0000313" key="1">
    <source>
        <dbReference type="EMBL" id="DAE15252.1"/>
    </source>
</evidence>
<protein>
    <submittedName>
        <fullName evidence="1">Uncharacterized protein</fullName>
    </submittedName>
</protein>
<name>A0A8S5Q9T1_9CAUD</name>
<dbReference type="EMBL" id="BK015600">
    <property type="protein sequence ID" value="DAE15252.1"/>
    <property type="molecule type" value="Genomic_DNA"/>
</dbReference>